<name>A0A250FSU8_9FLAO</name>
<gene>
    <name evidence="6" type="ORF">CGC50_07580</name>
</gene>
<dbReference type="Pfam" id="PF08241">
    <property type="entry name" value="Methyltransf_11"/>
    <property type="match status" value="1"/>
</dbReference>
<keyword evidence="3 6" id="KW-0808">Transferase</keyword>
<dbReference type="AlphaFoldDB" id="A0A250FSU8"/>
<dbReference type="SUPFAM" id="SSF53335">
    <property type="entry name" value="S-adenosyl-L-methionine-dependent methyltransferases"/>
    <property type="match status" value="1"/>
</dbReference>
<evidence type="ECO:0000313" key="6">
    <source>
        <dbReference type="EMBL" id="ATA87027.1"/>
    </source>
</evidence>
<evidence type="ECO:0000256" key="2">
    <source>
        <dbReference type="ARBA" id="ARBA00022603"/>
    </source>
</evidence>
<feature type="domain" description="Methyltransferase type 11" evidence="5">
    <location>
        <begin position="54"/>
        <end position="153"/>
    </location>
</feature>
<dbReference type="CDD" id="cd02440">
    <property type="entry name" value="AdoMet_MTases"/>
    <property type="match status" value="1"/>
</dbReference>
<dbReference type="GeneID" id="84808414"/>
<sequence length="220" mass="24763">MNPPITDMAALGRQLRCPEGALAQEVADYIFASNEYMIRQTIDRLRLTSGERILEVGFGNGNHLSYLFAQGENLQYTGVELSEELISLAEERHASLIEQGKIAFLKAEGERIPKFPSETFEVFFSVNTYYFIQDLRGYFERLYPILTPGGRLALGYIDKDFGERMPFTQEVFTFHTNEALGQMILGAGFSSLEIASFTEEIVGKGGRKVLRPFHIATAIK</sequence>
<dbReference type="EMBL" id="CP022386">
    <property type="protein sequence ID" value="ATA87027.1"/>
    <property type="molecule type" value="Genomic_DNA"/>
</dbReference>
<evidence type="ECO:0000256" key="4">
    <source>
        <dbReference type="ARBA" id="ARBA00025707"/>
    </source>
</evidence>
<dbReference type="OrthoDB" id="9770553at2"/>
<accession>A0A250FSU8</accession>
<dbReference type="RefSeq" id="WP_095910311.1">
    <property type="nucleotide sequence ID" value="NZ_CP022386.1"/>
</dbReference>
<dbReference type="PANTHER" id="PTHR44307">
    <property type="entry name" value="PHOSPHOETHANOLAMINE METHYLTRANSFERASE"/>
    <property type="match status" value="1"/>
</dbReference>
<dbReference type="PANTHER" id="PTHR44307:SF2">
    <property type="entry name" value="PHOSPHOETHANOLAMINE METHYLTRANSFERASE ISOFORM X1"/>
    <property type="match status" value="1"/>
</dbReference>
<protein>
    <submittedName>
        <fullName evidence="6">Methyltransferase type 11</fullName>
    </submittedName>
</protein>
<keyword evidence="2 6" id="KW-0489">Methyltransferase</keyword>
<comment type="pathway">
    <text evidence="1">Lipid metabolism.</text>
</comment>
<reference evidence="7" key="1">
    <citation type="submission" date="2017-06" db="EMBL/GenBank/DDBJ databases">
        <title>Capnocytophaga spp. assemblies.</title>
        <authorList>
            <person name="Gulvik C.A."/>
        </authorList>
    </citation>
    <scope>NUCLEOTIDE SEQUENCE [LARGE SCALE GENOMIC DNA]</scope>
    <source>
        <strain evidence="7">H1496</strain>
    </source>
</reference>
<dbReference type="Gene3D" id="3.40.50.150">
    <property type="entry name" value="Vaccinia Virus protein VP39"/>
    <property type="match status" value="1"/>
</dbReference>
<dbReference type="GO" id="GO:0008757">
    <property type="term" value="F:S-adenosylmethionine-dependent methyltransferase activity"/>
    <property type="evidence" value="ECO:0007669"/>
    <property type="project" value="InterPro"/>
</dbReference>
<comment type="pathway">
    <text evidence="4">Phospholipid metabolism.</text>
</comment>
<dbReference type="InterPro" id="IPR029063">
    <property type="entry name" value="SAM-dependent_MTases_sf"/>
</dbReference>
<proteinExistence type="predicted"/>
<dbReference type="Proteomes" id="UP000217250">
    <property type="component" value="Chromosome"/>
</dbReference>
<evidence type="ECO:0000259" key="5">
    <source>
        <dbReference type="Pfam" id="PF08241"/>
    </source>
</evidence>
<dbReference type="KEGG" id="cgh:CGC50_07580"/>
<evidence type="ECO:0000313" key="7">
    <source>
        <dbReference type="Proteomes" id="UP000217250"/>
    </source>
</evidence>
<dbReference type="GO" id="GO:0032259">
    <property type="term" value="P:methylation"/>
    <property type="evidence" value="ECO:0007669"/>
    <property type="project" value="UniProtKB-KW"/>
</dbReference>
<evidence type="ECO:0000256" key="3">
    <source>
        <dbReference type="ARBA" id="ARBA00022679"/>
    </source>
</evidence>
<dbReference type="InterPro" id="IPR013216">
    <property type="entry name" value="Methyltransf_11"/>
</dbReference>
<evidence type="ECO:0000256" key="1">
    <source>
        <dbReference type="ARBA" id="ARBA00005189"/>
    </source>
</evidence>
<organism evidence="6 7">
    <name type="scientific">Capnocytophaga gingivalis</name>
    <dbReference type="NCBI Taxonomy" id="1017"/>
    <lineage>
        <taxon>Bacteria</taxon>
        <taxon>Pseudomonadati</taxon>
        <taxon>Bacteroidota</taxon>
        <taxon>Flavobacteriia</taxon>
        <taxon>Flavobacteriales</taxon>
        <taxon>Flavobacteriaceae</taxon>
        <taxon>Capnocytophaga</taxon>
    </lineage>
</organism>